<evidence type="ECO:0000313" key="4">
    <source>
        <dbReference type="EMBL" id="VFJ98394.1"/>
    </source>
</evidence>
<organism evidence="2">
    <name type="scientific">Candidatus Kentrum eta</name>
    <dbReference type="NCBI Taxonomy" id="2126337"/>
    <lineage>
        <taxon>Bacteria</taxon>
        <taxon>Pseudomonadati</taxon>
        <taxon>Pseudomonadota</taxon>
        <taxon>Gammaproteobacteria</taxon>
        <taxon>Candidatus Kentrum</taxon>
    </lineage>
</organism>
<dbReference type="EMBL" id="CAADFG010000023">
    <property type="protein sequence ID" value="VFJ90657.1"/>
    <property type="molecule type" value="Genomic_DNA"/>
</dbReference>
<evidence type="ECO:0000313" key="3">
    <source>
        <dbReference type="EMBL" id="VFJ91765.1"/>
    </source>
</evidence>
<reference evidence="2" key="1">
    <citation type="submission" date="2019-02" db="EMBL/GenBank/DDBJ databases">
        <authorList>
            <person name="Gruber-Vodicka R. H."/>
            <person name="Seah K. B. B."/>
        </authorList>
    </citation>
    <scope>NUCLEOTIDE SEQUENCE</scope>
    <source>
        <strain evidence="4">BECK_SA2B12</strain>
        <strain evidence="2">BECK_SA2B15</strain>
        <strain evidence="3">BECK_SA2B20</strain>
    </source>
</reference>
<dbReference type="EMBL" id="CAADFI010000021">
    <property type="protein sequence ID" value="VFJ91765.1"/>
    <property type="molecule type" value="Genomic_DNA"/>
</dbReference>
<keyword evidence="1" id="KW-0175">Coiled coil</keyword>
<dbReference type="AlphaFoldDB" id="A0A450UDY4"/>
<dbReference type="Pfam" id="PF07788">
    <property type="entry name" value="PDDEXK_10"/>
    <property type="match status" value="1"/>
</dbReference>
<protein>
    <recommendedName>
        <fullName evidence="5">DUF3782 domain-containing protein</fullName>
    </recommendedName>
</protein>
<evidence type="ECO:0008006" key="5">
    <source>
        <dbReference type="Google" id="ProtNLM"/>
    </source>
</evidence>
<sequence>MTGLTTEEEIIGSVRNRLPHLLRSDPPLRDSILTVVQERFPTKEETEDRFTRMLDELRRDREEQSRKWEDSNRRFHAMHQEIMAQAKKHDRSIGALGARWGIQSEKAFRDALAAILVESFGVEVVNVNEFDDAGEVFPGRPDQVELDVIIKNGLLIICELKSSMSKSDMWIFKRKALFYEKRHQRQANRLIVVSPMIDDRARRLGQELGIEMYSDSLDVPVDV</sequence>
<evidence type="ECO:0000256" key="1">
    <source>
        <dbReference type="SAM" id="Coils"/>
    </source>
</evidence>
<evidence type="ECO:0000313" key="2">
    <source>
        <dbReference type="EMBL" id="VFJ90657.1"/>
    </source>
</evidence>
<name>A0A450UDY4_9GAMM</name>
<dbReference type="InterPro" id="IPR012431">
    <property type="entry name" value="PDDEXK_10"/>
</dbReference>
<gene>
    <name evidence="2" type="ORF">BECKH772A_GA0070896_100237</name>
    <name evidence="3" type="ORF">BECKH772B_GA0070898_100217</name>
    <name evidence="4" type="ORF">BECKH772C_GA0070978_100217</name>
</gene>
<dbReference type="PANTHER" id="PTHR34314:SF6">
    <property type="entry name" value="DUF3782 DOMAIN-CONTAINING PROTEIN"/>
    <property type="match status" value="1"/>
</dbReference>
<proteinExistence type="predicted"/>
<dbReference type="Pfam" id="PF12644">
    <property type="entry name" value="DUF3782"/>
    <property type="match status" value="1"/>
</dbReference>
<dbReference type="PANTHER" id="PTHR34314">
    <property type="entry name" value="CRENARCHAEAL PROTEIN, PUTATIVE-RELATED"/>
    <property type="match status" value="1"/>
</dbReference>
<accession>A0A450UDY4</accession>
<dbReference type="InterPro" id="IPR024271">
    <property type="entry name" value="DUF3782"/>
</dbReference>
<dbReference type="EMBL" id="CAADFJ010000021">
    <property type="protein sequence ID" value="VFJ98394.1"/>
    <property type="molecule type" value="Genomic_DNA"/>
</dbReference>
<feature type="coiled-coil region" evidence="1">
    <location>
        <begin position="43"/>
        <end position="74"/>
    </location>
</feature>